<evidence type="ECO:0000313" key="7">
    <source>
        <dbReference type="Proteomes" id="UP000623440"/>
    </source>
</evidence>
<name>A0ABR8DYT9_9NOSO</name>
<dbReference type="Proteomes" id="UP000623440">
    <property type="component" value="Unassembled WGS sequence"/>
</dbReference>
<dbReference type="InterPro" id="IPR044946">
    <property type="entry name" value="Restrct_endonuc_typeI_TRD_sf"/>
</dbReference>
<accession>A0ABR8DYT9</accession>
<dbReference type="Gene3D" id="3.90.220.20">
    <property type="entry name" value="DNA methylase specificity domains"/>
    <property type="match status" value="1"/>
</dbReference>
<proteinExistence type="inferred from homology"/>
<protein>
    <submittedName>
        <fullName evidence="6">Restriction endonuclease subunit S</fullName>
    </submittedName>
</protein>
<reference evidence="6 7" key="1">
    <citation type="journal article" date="2020" name="ISME J.">
        <title>Comparative genomics reveals insights into cyanobacterial evolution and habitat adaptation.</title>
        <authorList>
            <person name="Chen M.Y."/>
            <person name="Teng W.K."/>
            <person name="Zhao L."/>
            <person name="Hu C.X."/>
            <person name="Zhou Y.K."/>
            <person name="Han B.P."/>
            <person name="Song L.R."/>
            <person name="Shu W.S."/>
        </authorList>
    </citation>
    <scope>NUCLEOTIDE SEQUENCE [LARGE SCALE GENOMIC DNA]</scope>
    <source>
        <strain evidence="6 7">FACHB-838</strain>
    </source>
</reference>
<comment type="similarity">
    <text evidence="1">Belongs to the type-I restriction system S methylase family.</text>
</comment>
<dbReference type="EMBL" id="JACJSI010000129">
    <property type="protein sequence ID" value="MBD2534026.1"/>
    <property type="molecule type" value="Genomic_DNA"/>
</dbReference>
<keyword evidence="6" id="KW-0540">Nuclease</keyword>
<dbReference type="GO" id="GO:0004519">
    <property type="term" value="F:endonuclease activity"/>
    <property type="evidence" value="ECO:0007669"/>
    <property type="project" value="UniProtKB-KW"/>
</dbReference>
<dbReference type="InterPro" id="IPR051212">
    <property type="entry name" value="Type-I_RE_S_subunit"/>
</dbReference>
<organism evidence="6 7">
    <name type="scientific">Nostoc flagelliforme FACHB-838</name>
    <dbReference type="NCBI Taxonomy" id="2692904"/>
    <lineage>
        <taxon>Bacteria</taxon>
        <taxon>Bacillati</taxon>
        <taxon>Cyanobacteriota</taxon>
        <taxon>Cyanophyceae</taxon>
        <taxon>Nostocales</taxon>
        <taxon>Nostocaceae</taxon>
        <taxon>Nostoc</taxon>
    </lineage>
</organism>
<keyword evidence="2" id="KW-0680">Restriction system</keyword>
<sequence>MSEMSEELIELPEGWEWVQAENLCQITSGYAFKSSDFCEEGIPAIKIANISYGKFLWKQQEYLPKEFLEKYWEFQVLPKTLLIALTRPITNNTVKVCFYPEDAPIGLLNQRVALIKPYNIYSQKLLLFFSQSDFFINQINTNLSETLQPNLSPQSLKQFLIPLPPLNEQKRIVAKIEELNDRTQRAKEALDSIPQLCDRFRQSVLAAAFRGDLTADWREQNPDVEPASVLVGESSNNLPYTWYFTSVGNLIDSLKYGTSQKCSYKVEGVPVLRIPNIGSGVIDHSDLKYAELPKKEFK</sequence>
<dbReference type="PANTHER" id="PTHR43140">
    <property type="entry name" value="TYPE-1 RESTRICTION ENZYME ECOKI SPECIFICITY PROTEIN"/>
    <property type="match status" value="1"/>
</dbReference>
<evidence type="ECO:0000256" key="1">
    <source>
        <dbReference type="ARBA" id="ARBA00010923"/>
    </source>
</evidence>
<feature type="domain" description="Type I restriction modification DNA specificity" evidence="5">
    <location>
        <begin position="12"/>
        <end position="185"/>
    </location>
</feature>
<comment type="subunit">
    <text evidence="4">The methyltransferase is composed of M and S polypeptides.</text>
</comment>
<evidence type="ECO:0000259" key="5">
    <source>
        <dbReference type="Pfam" id="PF01420"/>
    </source>
</evidence>
<dbReference type="PANTHER" id="PTHR43140:SF1">
    <property type="entry name" value="TYPE I RESTRICTION ENZYME ECOKI SPECIFICITY SUBUNIT"/>
    <property type="match status" value="1"/>
</dbReference>
<comment type="caution">
    <text evidence="6">The sequence shown here is derived from an EMBL/GenBank/DDBJ whole genome shotgun (WGS) entry which is preliminary data.</text>
</comment>
<evidence type="ECO:0000256" key="2">
    <source>
        <dbReference type="ARBA" id="ARBA00022747"/>
    </source>
</evidence>
<keyword evidence="6" id="KW-0378">Hydrolase</keyword>
<evidence type="ECO:0000313" key="6">
    <source>
        <dbReference type="EMBL" id="MBD2534026.1"/>
    </source>
</evidence>
<keyword evidence="6" id="KW-0255">Endonuclease</keyword>
<dbReference type="CDD" id="cd17259">
    <property type="entry name" value="RMtype1_S_StySKI-TRD2-CR2_like"/>
    <property type="match status" value="1"/>
</dbReference>
<keyword evidence="7" id="KW-1185">Reference proteome</keyword>
<dbReference type="Pfam" id="PF01420">
    <property type="entry name" value="Methylase_S"/>
    <property type="match status" value="1"/>
</dbReference>
<evidence type="ECO:0000256" key="4">
    <source>
        <dbReference type="ARBA" id="ARBA00038652"/>
    </source>
</evidence>
<evidence type="ECO:0000256" key="3">
    <source>
        <dbReference type="ARBA" id="ARBA00023125"/>
    </source>
</evidence>
<dbReference type="SUPFAM" id="SSF116734">
    <property type="entry name" value="DNA methylase specificity domain"/>
    <property type="match status" value="2"/>
</dbReference>
<dbReference type="InterPro" id="IPR000055">
    <property type="entry name" value="Restrct_endonuc_typeI_TRD"/>
</dbReference>
<gene>
    <name evidence="6" type="ORF">H6G97_32615</name>
</gene>
<keyword evidence="3" id="KW-0238">DNA-binding</keyword>